<dbReference type="Gene3D" id="3.40.50.150">
    <property type="entry name" value="Vaccinia Virus protein VP39"/>
    <property type="match status" value="1"/>
</dbReference>
<proteinExistence type="predicted"/>
<dbReference type="NCBIfam" id="TIGR03587">
    <property type="entry name" value="Pse_Me-ase"/>
    <property type="match status" value="1"/>
</dbReference>
<gene>
    <name evidence="1" type="ordered locus">Sulku_0162</name>
</gene>
<evidence type="ECO:0000313" key="2">
    <source>
        <dbReference type="Proteomes" id="UP000008721"/>
    </source>
</evidence>
<reference evidence="1 2" key="1">
    <citation type="journal article" date="2012" name="Stand. Genomic Sci.">
        <title>Complete genome sequence of the sulfur compounds oxidizing chemolithoautotroph Sulfuricurvum kujiense type strain (YK-1(T)).</title>
        <authorList>
            <person name="Han C."/>
            <person name="Kotsyurbenko O."/>
            <person name="Chertkov O."/>
            <person name="Held B."/>
            <person name="Lapidus A."/>
            <person name="Nolan M."/>
            <person name="Lucas S."/>
            <person name="Hammon N."/>
            <person name="Deshpande S."/>
            <person name="Cheng J.F."/>
            <person name="Tapia R."/>
            <person name="Goodwin L.A."/>
            <person name="Pitluck S."/>
            <person name="Liolios K."/>
            <person name="Pagani I."/>
            <person name="Ivanova N."/>
            <person name="Mavromatis K."/>
            <person name="Mikhailova N."/>
            <person name="Pati A."/>
            <person name="Chen A."/>
            <person name="Palaniappan K."/>
            <person name="Land M."/>
            <person name="Hauser L."/>
            <person name="Chang Y.J."/>
            <person name="Jeffries C.D."/>
            <person name="Brambilla E.M."/>
            <person name="Rohde M."/>
            <person name="Spring S."/>
            <person name="Sikorski J."/>
            <person name="Goker M."/>
            <person name="Woyke T."/>
            <person name="Bristow J."/>
            <person name="Eisen J.A."/>
            <person name="Markowitz V."/>
            <person name="Hugenholtz P."/>
            <person name="Kyrpides N.C."/>
            <person name="Klenk H.P."/>
            <person name="Detter J.C."/>
        </authorList>
    </citation>
    <scope>NUCLEOTIDE SEQUENCE [LARGE SCALE GENOMIC DNA]</scope>
    <source>
        <strain evidence="2">ATCC BAA-921 / DSM 16994 / JCM 11577 / YK-1</strain>
    </source>
</reference>
<name>E4TXD2_SULKY</name>
<dbReference type="Proteomes" id="UP000008721">
    <property type="component" value="Chromosome"/>
</dbReference>
<dbReference type="eggNOG" id="COG4123">
    <property type="taxonomic scope" value="Bacteria"/>
</dbReference>
<accession>E4TXD2</accession>
<dbReference type="GO" id="GO:0032259">
    <property type="term" value="P:methylation"/>
    <property type="evidence" value="ECO:0007669"/>
    <property type="project" value="UniProtKB-KW"/>
</dbReference>
<protein>
    <submittedName>
        <fullName evidence="1">Pseudaminic acid biosynthesis-associated methylase</fullName>
    </submittedName>
</protein>
<dbReference type="SUPFAM" id="SSF53335">
    <property type="entry name" value="S-adenosyl-L-methionine-dependent methyltransferases"/>
    <property type="match status" value="1"/>
</dbReference>
<keyword evidence="2" id="KW-1185">Reference proteome</keyword>
<dbReference type="HOGENOM" id="CLU_113234_0_0_7"/>
<dbReference type="STRING" id="709032.Sulku_0162"/>
<dbReference type="InterPro" id="IPR020027">
    <property type="entry name" value="Pseudamin_synth-assoc_MeTrfase"/>
</dbReference>
<dbReference type="KEGG" id="sku:Sulku_0162"/>
<keyword evidence="1" id="KW-0489">Methyltransferase</keyword>
<sequence length="206" mass="24278">MSKFSTEQEKFWAGEFGDDYISRNRGENLIASNTVIFARLFQRIQKIESIIEFGANIGMNIHAIGNLLPKAYLSAVEINAVAVEHLKKIPDLNIYHQSILEFESERHYDLVFTKGVLIHIDPNELQNVYERMYKSSKRYIAMVEYHSPSPVELDYRGHKEKLFKRDFAGELWEKYPDLTLLDYGFFYGRDPRHGQEDVNWFLFEKK</sequence>
<keyword evidence="1" id="KW-0808">Transferase</keyword>
<dbReference type="AlphaFoldDB" id="E4TXD2"/>
<dbReference type="EMBL" id="CP002355">
    <property type="protein sequence ID" value="ADR32829.1"/>
    <property type="molecule type" value="Genomic_DNA"/>
</dbReference>
<dbReference type="GO" id="GO:0008168">
    <property type="term" value="F:methyltransferase activity"/>
    <property type="evidence" value="ECO:0007669"/>
    <property type="project" value="UniProtKB-KW"/>
</dbReference>
<dbReference type="InterPro" id="IPR029063">
    <property type="entry name" value="SAM-dependent_MTases_sf"/>
</dbReference>
<organism evidence="1 2">
    <name type="scientific">Sulfuricurvum kujiense (strain ATCC BAA-921 / DSM 16994 / JCM 11577 / YK-1)</name>
    <dbReference type="NCBI Taxonomy" id="709032"/>
    <lineage>
        <taxon>Bacteria</taxon>
        <taxon>Pseudomonadati</taxon>
        <taxon>Campylobacterota</taxon>
        <taxon>Epsilonproteobacteria</taxon>
        <taxon>Campylobacterales</taxon>
        <taxon>Sulfurimonadaceae</taxon>
        <taxon>Sulfuricurvum</taxon>
    </lineage>
</organism>
<dbReference type="OrthoDB" id="7184189at2"/>
<evidence type="ECO:0000313" key="1">
    <source>
        <dbReference type="EMBL" id="ADR32829.1"/>
    </source>
</evidence>
<dbReference type="RefSeq" id="WP_013459026.1">
    <property type="nucleotide sequence ID" value="NC_014762.1"/>
</dbReference>